<sequence>MDNILIARETFKYTSDGSVGLMTDNYKGLLLQASGSVYTNNDRYTKLEFSYDYLKAMFEEIMGFDSFNIVRAEGTAIYSDNEVMTNAQREMFNKLPAFYK</sequence>
<proteinExistence type="predicted"/>
<dbReference type="Proteomes" id="UP000255277">
    <property type="component" value="Unassembled WGS sequence"/>
</dbReference>
<protein>
    <submittedName>
        <fullName evidence="2">Acyl carrier protein phosphodiesterase</fullName>
        <ecNumber evidence="2">1.7.-.-</ecNumber>
    </submittedName>
</protein>
<gene>
    <name evidence="2" type="primary">azoR1</name>
    <name evidence="2" type="ORF">NCTC12195_03337</name>
</gene>
<dbReference type="AlphaFoldDB" id="A0A380FJB6"/>
<keyword evidence="2" id="KW-0560">Oxidoreductase</keyword>
<reference evidence="2 3" key="1">
    <citation type="submission" date="2018-06" db="EMBL/GenBank/DDBJ databases">
        <authorList>
            <consortium name="Pathogen Informatics"/>
            <person name="Doyle S."/>
        </authorList>
    </citation>
    <scope>NUCLEOTIDE SEQUENCE [LARGE SCALE GENOMIC DNA]</scope>
    <source>
        <strain evidence="2 3">NCTC12195</strain>
    </source>
</reference>
<dbReference type="STRING" id="1293.SH09_12790"/>
<dbReference type="GO" id="GO:0016491">
    <property type="term" value="F:oxidoreductase activity"/>
    <property type="evidence" value="ECO:0007669"/>
    <property type="project" value="UniProtKB-KW"/>
</dbReference>
<feature type="domain" description="Flavodoxin-like fold" evidence="1">
    <location>
        <begin position="1"/>
        <end position="91"/>
    </location>
</feature>
<dbReference type="InterPro" id="IPR029039">
    <property type="entry name" value="Flavoprotein-like_sf"/>
</dbReference>
<accession>A0A380FJB6</accession>
<organism evidence="2 3">
    <name type="scientific">Staphylococcus gallinarum</name>
    <dbReference type="NCBI Taxonomy" id="1293"/>
    <lineage>
        <taxon>Bacteria</taxon>
        <taxon>Bacillati</taxon>
        <taxon>Bacillota</taxon>
        <taxon>Bacilli</taxon>
        <taxon>Bacillales</taxon>
        <taxon>Staphylococcaceae</taxon>
        <taxon>Staphylococcus</taxon>
    </lineage>
</organism>
<name>A0A380FJB6_STAGA</name>
<evidence type="ECO:0000313" key="2">
    <source>
        <dbReference type="EMBL" id="SUM33860.1"/>
    </source>
</evidence>
<dbReference type="Gene3D" id="3.40.50.360">
    <property type="match status" value="1"/>
</dbReference>
<evidence type="ECO:0000259" key="1">
    <source>
        <dbReference type="Pfam" id="PF02525"/>
    </source>
</evidence>
<dbReference type="InterPro" id="IPR003680">
    <property type="entry name" value="Flavodoxin_fold"/>
</dbReference>
<dbReference type="EMBL" id="UHDK01000001">
    <property type="protein sequence ID" value="SUM33860.1"/>
    <property type="molecule type" value="Genomic_DNA"/>
</dbReference>
<evidence type="ECO:0000313" key="3">
    <source>
        <dbReference type="Proteomes" id="UP000255277"/>
    </source>
</evidence>
<dbReference type="Pfam" id="PF02525">
    <property type="entry name" value="Flavodoxin_2"/>
    <property type="match status" value="1"/>
</dbReference>
<dbReference type="EC" id="1.7.-.-" evidence="2"/>
<dbReference type="SUPFAM" id="SSF52218">
    <property type="entry name" value="Flavoproteins"/>
    <property type="match status" value="1"/>
</dbReference>